<feature type="compositionally biased region" description="Polar residues" evidence="1">
    <location>
        <begin position="121"/>
        <end position="131"/>
    </location>
</feature>
<dbReference type="Gene3D" id="3.40.50.1240">
    <property type="entry name" value="Phosphoglycerate mutase-like"/>
    <property type="match status" value="1"/>
</dbReference>
<protein>
    <submittedName>
        <fullName evidence="2">Histidine phosphatase family protein</fullName>
    </submittedName>
</protein>
<name>A0ABV8LUD8_9ACTN</name>
<feature type="region of interest" description="Disordered" evidence="1">
    <location>
        <begin position="1"/>
        <end position="46"/>
    </location>
</feature>
<gene>
    <name evidence="2" type="ORF">ACFOZ4_28910</name>
</gene>
<dbReference type="Pfam" id="PF00300">
    <property type="entry name" value="His_Phos_1"/>
    <property type="match status" value="1"/>
</dbReference>
<accession>A0ABV8LUD8</accession>
<dbReference type="InterPro" id="IPR029033">
    <property type="entry name" value="His_PPase_superfam"/>
</dbReference>
<dbReference type="EMBL" id="JBHSAY010000015">
    <property type="protein sequence ID" value="MFC4134651.1"/>
    <property type="molecule type" value="Genomic_DNA"/>
</dbReference>
<dbReference type="RefSeq" id="WP_253761204.1">
    <property type="nucleotide sequence ID" value="NZ_JAMZDZ010000001.1"/>
</dbReference>
<reference evidence="3" key="1">
    <citation type="journal article" date="2019" name="Int. J. Syst. Evol. Microbiol.">
        <title>The Global Catalogue of Microorganisms (GCM) 10K type strain sequencing project: providing services to taxonomists for standard genome sequencing and annotation.</title>
        <authorList>
            <consortium name="The Broad Institute Genomics Platform"/>
            <consortium name="The Broad Institute Genome Sequencing Center for Infectious Disease"/>
            <person name="Wu L."/>
            <person name="Ma J."/>
        </authorList>
    </citation>
    <scope>NUCLEOTIDE SEQUENCE [LARGE SCALE GENOMIC DNA]</scope>
    <source>
        <strain evidence="3">CGMCC 4.7289</strain>
    </source>
</reference>
<feature type="compositionally biased region" description="Basic residues" evidence="1">
    <location>
        <begin position="14"/>
        <end position="35"/>
    </location>
</feature>
<dbReference type="InterPro" id="IPR013078">
    <property type="entry name" value="His_Pase_superF_clade-1"/>
</dbReference>
<evidence type="ECO:0000256" key="1">
    <source>
        <dbReference type="SAM" id="MobiDB-lite"/>
    </source>
</evidence>
<feature type="region of interest" description="Disordered" evidence="1">
    <location>
        <begin position="121"/>
        <end position="148"/>
    </location>
</feature>
<evidence type="ECO:0000313" key="2">
    <source>
        <dbReference type="EMBL" id="MFC4134651.1"/>
    </source>
</evidence>
<dbReference type="Proteomes" id="UP001595816">
    <property type="component" value="Unassembled WGS sequence"/>
</dbReference>
<dbReference type="SUPFAM" id="SSF53254">
    <property type="entry name" value="Phosphoglycerate mutase-like"/>
    <property type="match status" value="1"/>
</dbReference>
<proteinExistence type="predicted"/>
<comment type="caution">
    <text evidence="2">The sequence shown here is derived from an EMBL/GenBank/DDBJ whole genome shotgun (WGS) entry which is preliminary data.</text>
</comment>
<keyword evidence="3" id="KW-1185">Reference proteome</keyword>
<sequence length="148" mass="16285">MRSPHDRPASAGRARGRGRRTHRPYAIRPQPRRNAPRTGAGFFDGYDATEAASGRRLAESLTARFATAPRPSLDTHEDLVTHAHPIAWLVRYALDAPPTRWLDLNSANTALTLIEYRTALPQPSSHSTTKATLPPDLRWTGFPSTAGP</sequence>
<organism evidence="2 3">
    <name type="scientific">Hamadaea flava</name>
    <dbReference type="NCBI Taxonomy" id="1742688"/>
    <lineage>
        <taxon>Bacteria</taxon>
        <taxon>Bacillati</taxon>
        <taxon>Actinomycetota</taxon>
        <taxon>Actinomycetes</taxon>
        <taxon>Micromonosporales</taxon>
        <taxon>Micromonosporaceae</taxon>
        <taxon>Hamadaea</taxon>
    </lineage>
</organism>
<evidence type="ECO:0000313" key="3">
    <source>
        <dbReference type="Proteomes" id="UP001595816"/>
    </source>
</evidence>